<evidence type="ECO:0000313" key="2">
    <source>
        <dbReference type="EMBL" id="KKQ88040.1"/>
    </source>
</evidence>
<feature type="signal peptide" evidence="1">
    <location>
        <begin position="1"/>
        <end position="26"/>
    </location>
</feature>
<gene>
    <name evidence="2" type="ORF">UT11_C0041G0001</name>
</gene>
<organism evidence="2 3">
    <name type="scientific">Berkelbacteria bacterium GW2011_GWA2_38_9</name>
    <dbReference type="NCBI Taxonomy" id="1618334"/>
    <lineage>
        <taxon>Bacteria</taxon>
        <taxon>Candidatus Berkelbacteria</taxon>
    </lineage>
</organism>
<evidence type="ECO:0000313" key="3">
    <source>
        <dbReference type="Proteomes" id="UP000033934"/>
    </source>
</evidence>
<dbReference type="Proteomes" id="UP000033934">
    <property type="component" value="Unassembled WGS sequence"/>
</dbReference>
<dbReference type="InterPro" id="IPR023833">
    <property type="entry name" value="Signal_pept_SipW-depend-type"/>
</dbReference>
<dbReference type="Pfam" id="PF12389">
    <property type="entry name" value="Peptidase_M73"/>
    <property type="match status" value="1"/>
</dbReference>
<reference evidence="2 3" key="1">
    <citation type="journal article" date="2015" name="Nature">
        <title>rRNA introns, odd ribosomes, and small enigmatic genomes across a large radiation of phyla.</title>
        <authorList>
            <person name="Brown C.T."/>
            <person name="Hug L.A."/>
            <person name="Thomas B.C."/>
            <person name="Sharon I."/>
            <person name="Castelle C.J."/>
            <person name="Singh A."/>
            <person name="Wilkins M.J."/>
            <person name="Williams K.H."/>
            <person name="Banfield J.F."/>
        </authorList>
    </citation>
    <scope>NUCLEOTIDE SEQUENCE [LARGE SCALE GENOMIC DNA]</scope>
</reference>
<comment type="caution">
    <text evidence="2">The sequence shown here is derived from an EMBL/GenBank/DDBJ whole genome shotgun (WGS) entry which is preliminary data.</text>
</comment>
<dbReference type="EMBL" id="LBVO01000041">
    <property type="protein sequence ID" value="KKQ88040.1"/>
    <property type="molecule type" value="Genomic_DNA"/>
</dbReference>
<dbReference type="NCBIfam" id="TIGR04088">
    <property type="entry name" value="cognate_SipW"/>
    <property type="match status" value="1"/>
</dbReference>
<sequence length="205" mass="22143">MKNILKSLIIILAVAAAATGSTSAYFTDTAKIENNQIQTGTIKLKIDELVNKPVVIDNMAPGESTSGSFAIKNDGTLPQEQFFYLENLVPDDTTLEDNLFIEVKRLKVGLYDCEESEYSLIYSGKLSGIVGESNAQKISDNSSIATSSTIDDEVDNIDAGLWGGKMCQTISLPQDAPDESQGKSLTFDEIVKATQDINPDLLPTP</sequence>
<feature type="chain" id="PRO_5002533445" evidence="1">
    <location>
        <begin position="27"/>
        <end position="205"/>
    </location>
</feature>
<evidence type="ECO:0000256" key="1">
    <source>
        <dbReference type="SAM" id="SignalP"/>
    </source>
</evidence>
<dbReference type="AlphaFoldDB" id="A0A0G0LJA6"/>
<keyword evidence="2" id="KW-0167">Capsid protein</keyword>
<name>A0A0G0LJA6_9BACT</name>
<dbReference type="InterPro" id="IPR022121">
    <property type="entry name" value="Peptidase_M73_camelysin"/>
</dbReference>
<accession>A0A0G0LJA6</accession>
<proteinExistence type="predicted"/>
<keyword evidence="1" id="KW-0732">Signal</keyword>
<keyword evidence="2" id="KW-0946">Virion</keyword>
<protein>
    <submittedName>
        <fullName evidence="2">Spore coat protein</fullName>
    </submittedName>
</protein>